<feature type="non-terminal residue" evidence="2">
    <location>
        <position position="1"/>
    </location>
</feature>
<accession>A0ABV0Y7Y3</accession>
<keyword evidence="1" id="KW-0812">Transmembrane</keyword>
<sequence length="197" mass="21337">FFTYQPPFISPKESVTPTTVTPFTTGTTELTMSTTSVSTSTISVLVSASVTSIYQMVTSTNITVDDESKEMWKLIIPATVGGLAVVFILVVATCLRAKKMTANVLHKRKERQSTGVDQSVWMKTIDNTEMLPADNDYGAYSVITSAAAADCPAGYVKSPTEKPQADNSDVYHVYCTIPDLPPSSIKDDGVYSLIQMN</sequence>
<feature type="transmembrane region" description="Helical" evidence="1">
    <location>
        <begin position="74"/>
        <end position="95"/>
    </location>
</feature>
<keyword evidence="1" id="KW-0472">Membrane</keyword>
<comment type="caution">
    <text evidence="2">The sequence shown here is derived from an EMBL/GenBank/DDBJ whole genome shotgun (WGS) entry which is preliminary data.</text>
</comment>
<gene>
    <name evidence="2" type="ORF">AMECASPLE_037083</name>
</gene>
<keyword evidence="3" id="KW-1185">Reference proteome</keyword>
<keyword evidence="1" id="KW-1133">Transmembrane helix</keyword>
<reference evidence="2 3" key="1">
    <citation type="submission" date="2021-06" db="EMBL/GenBank/DDBJ databases">
        <authorList>
            <person name="Palmer J.M."/>
        </authorList>
    </citation>
    <scope>NUCLEOTIDE SEQUENCE [LARGE SCALE GENOMIC DNA]</scope>
    <source>
        <strain evidence="2 3">AS_MEX2019</strain>
        <tissue evidence="2">Muscle</tissue>
    </source>
</reference>
<protein>
    <submittedName>
        <fullName evidence="2">Uncharacterized protein</fullName>
    </submittedName>
</protein>
<dbReference type="EMBL" id="JAHRIP010024924">
    <property type="protein sequence ID" value="MEQ2289811.1"/>
    <property type="molecule type" value="Genomic_DNA"/>
</dbReference>
<dbReference type="Proteomes" id="UP001469553">
    <property type="component" value="Unassembled WGS sequence"/>
</dbReference>
<proteinExistence type="predicted"/>
<evidence type="ECO:0000256" key="1">
    <source>
        <dbReference type="SAM" id="Phobius"/>
    </source>
</evidence>
<evidence type="ECO:0000313" key="2">
    <source>
        <dbReference type="EMBL" id="MEQ2289811.1"/>
    </source>
</evidence>
<evidence type="ECO:0000313" key="3">
    <source>
        <dbReference type="Proteomes" id="UP001469553"/>
    </source>
</evidence>
<organism evidence="2 3">
    <name type="scientific">Ameca splendens</name>
    <dbReference type="NCBI Taxonomy" id="208324"/>
    <lineage>
        <taxon>Eukaryota</taxon>
        <taxon>Metazoa</taxon>
        <taxon>Chordata</taxon>
        <taxon>Craniata</taxon>
        <taxon>Vertebrata</taxon>
        <taxon>Euteleostomi</taxon>
        <taxon>Actinopterygii</taxon>
        <taxon>Neopterygii</taxon>
        <taxon>Teleostei</taxon>
        <taxon>Neoteleostei</taxon>
        <taxon>Acanthomorphata</taxon>
        <taxon>Ovalentaria</taxon>
        <taxon>Atherinomorphae</taxon>
        <taxon>Cyprinodontiformes</taxon>
        <taxon>Goodeidae</taxon>
        <taxon>Ameca</taxon>
    </lineage>
</organism>
<name>A0ABV0Y7Y3_9TELE</name>